<dbReference type="InterPro" id="IPR027640">
    <property type="entry name" value="Kinesin-like_fam"/>
</dbReference>
<dbReference type="AlphaFoldDB" id="A0ABD0XT77"/>
<evidence type="ECO:0000256" key="4">
    <source>
        <dbReference type="ARBA" id="ARBA00022840"/>
    </source>
</evidence>
<dbReference type="InterPro" id="IPR019821">
    <property type="entry name" value="Kinesin_motor_CS"/>
</dbReference>
<keyword evidence="3 7" id="KW-0547">Nucleotide-binding</keyword>
<dbReference type="SUPFAM" id="SSF52540">
    <property type="entry name" value="P-loop containing nucleoside triphosphate hydrolases"/>
    <property type="match status" value="1"/>
</dbReference>
<evidence type="ECO:0000313" key="11">
    <source>
        <dbReference type="Proteomes" id="UP001558652"/>
    </source>
</evidence>
<comment type="caution">
    <text evidence="10">The sequence shown here is derived from an EMBL/GenBank/DDBJ whole genome shotgun (WGS) entry which is preliminary data.</text>
</comment>
<dbReference type="Pfam" id="PF00225">
    <property type="entry name" value="Kinesin"/>
    <property type="match status" value="1"/>
</dbReference>
<dbReference type="PANTHER" id="PTHR47969">
    <property type="entry name" value="CHROMOSOME-ASSOCIATED KINESIN KIF4A-RELATED"/>
    <property type="match status" value="1"/>
</dbReference>
<dbReference type="GO" id="GO:0005524">
    <property type="term" value="F:ATP binding"/>
    <property type="evidence" value="ECO:0007669"/>
    <property type="project" value="UniProtKB-UniRule"/>
</dbReference>
<evidence type="ECO:0000256" key="8">
    <source>
        <dbReference type="RuleBase" id="RU000394"/>
    </source>
</evidence>
<evidence type="ECO:0000256" key="1">
    <source>
        <dbReference type="ARBA" id="ARBA00004245"/>
    </source>
</evidence>
<dbReference type="PROSITE" id="PS50067">
    <property type="entry name" value="KINESIN_MOTOR_2"/>
    <property type="match status" value="1"/>
</dbReference>
<comment type="subcellular location">
    <subcellularLocation>
        <location evidence="1">Cytoplasm</location>
        <location evidence="1">Cytoskeleton</location>
    </subcellularLocation>
</comment>
<accession>A0ABD0XT77</accession>
<keyword evidence="11" id="KW-1185">Reference proteome</keyword>
<evidence type="ECO:0000313" key="10">
    <source>
        <dbReference type="EMBL" id="KAL1110386.1"/>
    </source>
</evidence>
<dbReference type="Gene3D" id="3.40.850.10">
    <property type="entry name" value="Kinesin motor domain"/>
    <property type="match status" value="1"/>
</dbReference>
<dbReference type="Proteomes" id="UP001558652">
    <property type="component" value="Unassembled WGS sequence"/>
</dbReference>
<dbReference type="SMART" id="SM00129">
    <property type="entry name" value="KISc"/>
    <property type="match status" value="1"/>
</dbReference>
<evidence type="ECO:0000259" key="9">
    <source>
        <dbReference type="PROSITE" id="PS50067"/>
    </source>
</evidence>
<dbReference type="InterPro" id="IPR001752">
    <property type="entry name" value="Kinesin_motor_dom"/>
</dbReference>
<evidence type="ECO:0000256" key="2">
    <source>
        <dbReference type="ARBA" id="ARBA00022490"/>
    </source>
</evidence>
<name>A0ABD0XT77_9HEMI</name>
<sequence>MDSVKVALRIRPFVSTEIDSGCRPCIERTPGENQIAVGKRRQFYTFNYVFDEFEGQELVYSTAVRNLLDNLFKGYNVTILAYGQTGSGKTYTMGTNYDGLGELGVIPRAIVDIFEIIKNSPDKEVKVSVSFLELYNESLYDLLTRKSREESIVDLRESQQGISIPGLTTAPVNSMQETLSYLKEGSSGRVTGATAMNATSSRSHAIFTINIRIINRDNPKDAVSSKFHLVDLAGSERSKKTGTTGDRFKEGVNINRGLLNLGNVISQLGEGCQYVNYRDSKLTRLLQDSLGGNSVTLMIACISPADYNQDETLSTLRYADRVKKIKNKPVVNQDPQIMEITRLKKEVMLLCLELFFNFSQP</sequence>
<keyword evidence="6" id="KW-0206">Cytoskeleton</keyword>
<keyword evidence="2" id="KW-0963">Cytoplasm</keyword>
<keyword evidence="4 7" id="KW-0067">ATP-binding</keyword>
<dbReference type="GO" id="GO:0005874">
    <property type="term" value="C:microtubule"/>
    <property type="evidence" value="ECO:0007669"/>
    <property type="project" value="UniProtKB-KW"/>
</dbReference>
<dbReference type="PRINTS" id="PR00380">
    <property type="entry name" value="KINESINHEAVY"/>
</dbReference>
<dbReference type="PANTHER" id="PTHR47969:SF15">
    <property type="entry name" value="CHROMOSOME-ASSOCIATED KINESIN KIF4A-RELATED"/>
    <property type="match status" value="1"/>
</dbReference>
<keyword evidence="5" id="KW-0175">Coiled coil</keyword>
<feature type="binding site" evidence="7">
    <location>
        <begin position="83"/>
        <end position="90"/>
    </location>
    <ligand>
        <name>ATP</name>
        <dbReference type="ChEBI" id="CHEBI:30616"/>
    </ligand>
</feature>
<protein>
    <recommendedName>
        <fullName evidence="8">Kinesin-like protein</fullName>
    </recommendedName>
</protein>
<dbReference type="PROSITE" id="PS00411">
    <property type="entry name" value="KINESIN_MOTOR_1"/>
    <property type="match status" value="1"/>
</dbReference>
<dbReference type="InterPro" id="IPR027417">
    <property type="entry name" value="P-loop_NTPase"/>
</dbReference>
<organism evidence="10 11">
    <name type="scientific">Ranatra chinensis</name>
    <dbReference type="NCBI Taxonomy" id="642074"/>
    <lineage>
        <taxon>Eukaryota</taxon>
        <taxon>Metazoa</taxon>
        <taxon>Ecdysozoa</taxon>
        <taxon>Arthropoda</taxon>
        <taxon>Hexapoda</taxon>
        <taxon>Insecta</taxon>
        <taxon>Pterygota</taxon>
        <taxon>Neoptera</taxon>
        <taxon>Paraneoptera</taxon>
        <taxon>Hemiptera</taxon>
        <taxon>Heteroptera</taxon>
        <taxon>Panheteroptera</taxon>
        <taxon>Nepomorpha</taxon>
        <taxon>Nepidae</taxon>
        <taxon>Ranatrinae</taxon>
        <taxon>Ranatra</taxon>
    </lineage>
</organism>
<comment type="similarity">
    <text evidence="7 8">Belongs to the TRAFAC class myosin-kinesin ATPase superfamily. Kinesin family.</text>
</comment>
<keyword evidence="8" id="KW-0493">Microtubule</keyword>
<keyword evidence="7 8" id="KW-0505">Motor protein</keyword>
<proteinExistence type="inferred from homology"/>
<evidence type="ECO:0000256" key="6">
    <source>
        <dbReference type="ARBA" id="ARBA00023212"/>
    </source>
</evidence>
<evidence type="ECO:0000256" key="3">
    <source>
        <dbReference type="ARBA" id="ARBA00022741"/>
    </source>
</evidence>
<feature type="domain" description="Kinesin motor" evidence="9">
    <location>
        <begin position="3"/>
        <end position="325"/>
    </location>
</feature>
<gene>
    <name evidence="10" type="ORF">AAG570_007917</name>
</gene>
<dbReference type="EMBL" id="JBFDAA010000022">
    <property type="protein sequence ID" value="KAL1110386.1"/>
    <property type="molecule type" value="Genomic_DNA"/>
</dbReference>
<evidence type="ECO:0000256" key="7">
    <source>
        <dbReference type="PROSITE-ProRule" id="PRU00283"/>
    </source>
</evidence>
<dbReference type="InterPro" id="IPR036961">
    <property type="entry name" value="Kinesin_motor_dom_sf"/>
</dbReference>
<reference evidence="10 11" key="1">
    <citation type="submission" date="2024-07" db="EMBL/GenBank/DDBJ databases">
        <title>Chromosome-level genome assembly of the water stick insect Ranatra chinensis (Heteroptera: Nepidae).</title>
        <authorList>
            <person name="Liu X."/>
        </authorList>
    </citation>
    <scope>NUCLEOTIDE SEQUENCE [LARGE SCALE GENOMIC DNA]</scope>
    <source>
        <strain evidence="10">Cailab_2021Rc</strain>
        <tissue evidence="10">Muscle</tissue>
    </source>
</reference>
<evidence type="ECO:0000256" key="5">
    <source>
        <dbReference type="ARBA" id="ARBA00023054"/>
    </source>
</evidence>
<dbReference type="GO" id="GO:0003774">
    <property type="term" value="F:cytoskeletal motor activity"/>
    <property type="evidence" value="ECO:0007669"/>
    <property type="project" value="UniProtKB-UniRule"/>
</dbReference>